<dbReference type="EMBL" id="PJEX01000160">
    <property type="protein sequence ID" value="TKW53971.1"/>
    <property type="molecule type" value="Genomic_DNA"/>
</dbReference>
<keyword evidence="4" id="KW-1185">Reference proteome</keyword>
<feature type="region of interest" description="Disordered" evidence="1">
    <location>
        <begin position="76"/>
        <end position="138"/>
    </location>
</feature>
<reference evidence="3 4" key="1">
    <citation type="journal article" date="2019" name="PLoS ONE">
        <title>Comparative genome analysis indicates high evolutionary potential of pathogenicity genes in Colletotrichum tanaceti.</title>
        <authorList>
            <person name="Lelwala R.V."/>
            <person name="Korhonen P.K."/>
            <person name="Young N.D."/>
            <person name="Scott J.B."/>
            <person name="Ades P.A."/>
            <person name="Gasser R.B."/>
            <person name="Taylor P.W.J."/>
        </authorList>
    </citation>
    <scope>NUCLEOTIDE SEQUENCE [LARGE SCALE GENOMIC DNA]</scope>
    <source>
        <strain evidence="3">BRIP57314</strain>
    </source>
</reference>
<evidence type="ECO:0000256" key="1">
    <source>
        <dbReference type="SAM" id="MobiDB-lite"/>
    </source>
</evidence>
<evidence type="ECO:0000313" key="4">
    <source>
        <dbReference type="Proteomes" id="UP000310108"/>
    </source>
</evidence>
<sequence>MKLSSIAIIVTAAAGVAGVPVDSGPLDNLESRAADAIGGVVHYIRREQAGTSVAPVIKRAPPIRFRSVLEHENDLRRRAAQNEPPTPVLEPTPMKLEGGLQERSAPDLTRRSPAAVTSVPPLAPFLGGRGDGKRDLSE</sequence>
<name>A0A4U6XDV9_9PEZI</name>
<dbReference type="Proteomes" id="UP000310108">
    <property type="component" value="Unassembled WGS sequence"/>
</dbReference>
<accession>A0A4U6XDV9</accession>
<evidence type="ECO:0000256" key="2">
    <source>
        <dbReference type="SAM" id="SignalP"/>
    </source>
</evidence>
<dbReference type="AlphaFoldDB" id="A0A4U6XDV9"/>
<evidence type="ECO:0000313" key="3">
    <source>
        <dbReference type="EMBL" id="TKW53971.1"/>
    </source>
</evidence>
<keyword evidence="2" id="KW-0732">Signal</keyword>
<gene>
    <name evidence="3" type="ORF">CTA1_8189</name>
</gene>
<proteinExistence type="predicted"/>
<protein>
    <submittedName>
        <fullName evidence="3">Uncharacterized protein</fullName>
    </submittedName>
</protein>
<feature type="chain" id="PRO_5020518472" evidence="2">
    <location>
        <begin position="19"/>
        <end position="138"/>
    </location>
</feature>
<comment type="caution">
    <text evidence="3">The sequence shown here is derived from an EMBL/GenBank/DDBJ whole genome shotgun (WGS) entry which is preliminary data.</text>
</comment>
<organism evidence="3 4">
    <name type="scientific">Colletotrichum tanaceti</name>
    <dbReference type="NCBI Taxonomy" id="1306861"/>
    <lineage>
        <taxon>Eukaryota</taxon>
        <taxon>Fungi</taxon>
        <taxon>Dikarya</taxon>
        <taxon>Ascomycota</taxon>
        <taxon>Pezizomycotina</taxon>
        <taxon>Sordariomycetes</taxon>
        <taxon>Hypocreomycetidae</taxon>
        <taxon>Glomerellales</taxon>
        <taxon>Glomerellaceae</taxon>
        <taxon>Colletotrichum</taxon>
        <taxon>Colletotrichum destructivum species complex</taxon>
    </lineage>
</organism>
<feature type="signal peptide" evidence="2">
    <location>
        <begin position="1"/>
        <end position="18"/>
    </location>
</feature>